<dbReference type="RefSeq" id="XP_056034910.1">
    <property type="nucleotide sequence ID" value="XM_056181200.1"/>
</dbReference>
<gene>
    <name evidence="4" type="primary">csi2</name>
    <name evidence="4" type="ORF">SOMG_02408</name>
</gene>
<evidence type="ECO:0000313" key="4">
    <source>
        <dbReference type="EMBL" id="WBW70667.1"/>
    </source>
</evidence>
<dbReference type="AlphaFoldDB" id="A0AAF0ATE5"/>
<evidence type="ECO:0000259" key="3">
    <source>
        <dbReference type="Pfam" id="PF07738"/>
    </source>
</evidence>
<feature type="transmembrane region" description="Helical" evidence="2">
    <location>
        <begin position="107"/>
        <end position="123"/>
    </location>
</feature>
<dbReference type="Pfam" id="PF07738">
    <property type="entry name" value="Sad1_UNC"/>
    <property type="match status" value="1"/>
</dbReference>
<accession>A0AAF0ATE5</accession>
<keyword evidence="2" id="KW-1133">Transmembrane helix</keyword>
<feature type="domain" description="SUN" evidence="3">
    <location>
        <begin position="471"/>
        <end position="599"/>
    </location>
</feature>
<dbReference type="KEGG" id="som:SOMG_02408"/>
<feature type="compositionally biased region" description="Basic residues" evidence="1">
    <location>
        <begin position="42"/>
        <end position="55"/>
    </location>
</feature>
<name>A0AAF0ATE5_9SCHI</name>
<dbReference type="Proteomes" id="UP001212411">
    <property type="component" value="Chromosome 1"/>
</dbReference>
<dbReference type="GeneID" id="80875889"/>
<evidence type="ECO:0000256" key="1">
    <source>
        <dbReference type="SAM" id="MobiDB-lite"/>
    </source>
</evidence>
<feature type="region of interest" description="Disordered" evidence="1">
    <location>
        <begin position="31"/>
        <end position="55"/>
    </location>
</feature>
<dbReference type="EMBL" id="CP115611">
    <property type="protein sequence ID" value="WBW70667.1"/>
    <property type="molecule type" value="Genomic_DNA"/>
</dbReference>
<organism evidence="4 5">
    <name type="scientific">Schizosaccharomyces osmophilus</name>
    <dbReference type="NCBI Taxonomy" id="2545709"/>
    <lineage>
        <taxon>Eukaryota</taxon>
        <taxon>Fungi</taxon>
        <taxon>Dikarya</taxon>
        <taxon>Ascomycota</taxon>
        <taxon>Taphrinomycotina</taxon>
        <taxon>Schizosaccharomycetes</taxon>
        <taxon>Schizosaccharomycetales</taxon>
        <taxon>Schizosaccharomycetaceae</taxon>
        <taxon>Schizosaccharomyces</taxon>
    </lineage>
</organism>
<sequence length="603" mass="69270">MSKTSIPVSETTKPVSDGGHEIIGNYLHNDASDHSNGNSRKPFVRSHKQNGRTAKRRIRGKRYEHTVNETLLRNAFFHCIYYLRLLGWALWRSYLIFRFLVLYRKRITFITFLFLIFPFLFLTQDYEPIRLRIIHLIIDYTHRFTAIWKPGFQPPGSPFSKESVIISYNMYRDYPKLHKLLCTAISFPLFLQPIDALVNNFSRLDGGSVDPRFEDFSLLFKAIVQNTTELESNYNLLCAKDVLSLGNSKLDLLEANTQALYQKVSSLHQCSRMVNDMALYVNNFEPYDTIYHTLILRDVELDFVSLILNYTRLLPDILNTQHVLLGLVYPKGIATASEAEFEHHSTKPKEHNKSNHLENQPSTLTKFVSHDDLTNLTKDLDDARKDIIKTFESISLNNSFEHRKDLSRRYAEQTLNRLRSSMASQPNFALKAVGACIDYAWTFPKPTISEIFKEYWSKTTNVPAVLLTDNIDSCWCSTGSLVQVAIEVSKPIHISHISLLQPVHGDFSKFPEKLRIFGLLDKHTNANETLKNQESLLLLGEIPIPSMLSTISTVFHLSDYSENPDRITQLYYKSFVIQASSSKELSDSLCLYHVGVHGKEANL</sequence>
<keyword evidence="5" id="KW-1185">Reference proteome</keyword>
<evidence type="ECO:0000256" key="2">
    <source>
        <dbReference type="SAM" id="Phobius"/>
    </source>
</evidence>
<feature type="region of interest" description="Disordered" evidence="1">
    <location>
        <begin position="339"/>
        <end position="358"/>
    </location>
</feature>
<dbReference type="Gene3D" id="2.60.120.260">
    <property type="entry name" value="Galactose-binding domain-like"/>
    <property type="match status" value="1"/>
</dbReference>
<feature type="compositionally biased region" description="Basic and acidic residues" evidence="1">
    <location>
        <begin position="340"/>
        <end position="356"/>
    </location>
</feature>
<protein>
    <submittedName>
        <fullName evidence="4">Mitotic chromosome segregation protein Csi2</fullName>
    </submittedName>
</protein>
<evidence type="ECO:0000313" key="5">
    <source>
        <dbReference type="Proteomes" id="UP001212411"/>
    </source>
</evidence>
<proteinExistence type="predicted"/>
<dbReference type="InterPro" id="IPR012919">
    <property type="entry name" value="SUN_dom"/>
</dbReference>
<reference evidence="4 5" key="1">
    <citation type="journal article" date="2023" name="G3 (Bethesda)">
        <title>A high-quality reference genome for the fission yeast Schizosaccharomyces osmophilus.</title>
        <authorList>
            <person name="Jia G.S."/>
            <person name="Zhang W.C."/>
            <person name="Liang Y."/>
            <person name="Liu X.H."/>
            <person name="Rhind N."/>
            <person name="Pidoux A."/>
            <person name="Brysch-Herzberg M."/>
            <person name="Du L.L."/>
        </authorList>
    </citation>
    <scope>NUCLEOTIDE SEQUENCE [LARGE SCALE GENOMIC DNA]</scope>
    <source>
        <strain evidence="4 5">CBS 15793</strain>
    </source>
</reference>
<keyword evidence="2" id="KW-0472">Membrane</keyword>
<feature type="transmembrane region" description="Helical" evidence="2">
    <location>
        <begin position="75"/>
        <end position="95"/>
    </location>
</feature>
<keyword evidence="2" id="KW-0812">Transmembrane</keyword>